<gene>
    <name evidence="2" type="ORF">AVDCRST_MAG25-633</name>
</gene>
<protein>
    <submittedName>
        <fullName evidence="2">Uncharacterized protein</fullName>
    </submittedName>
</protein>
<sequence length="46" mass="4748">MLLRPRAAGGGDRTAAMEATISRQGPLVRAEIDVEDPGAVAGMPRS</sequence>
<name>A0A6J4R0Q7_9ACTN</name>
<accession>A0A6J4R0Q7</accession>
<organism evidence="2">
    <name type="scientific">uncultured Rubrobacteraceae bacterium</name>
    <dbReference type="NCBI Taxonomy" id="349277"/>
    <lineage>
        <taxon>Bacteria</taxon>
        <taxon>Bacillati</taxon>
        <taxon>Actinomycetota</taxon>
        <taxon>Rubrobacteria</taxon>
        <taxon>Rubrobacterales</taxon>
        <taxon>Rubrobacteraceae</taxon>
        <taxon>environmental samples</taxon>
    </lineage>
</organism>
<reference evidence="2" key="1">
    <citation type="submission" date="2020-02" db="EMBL/GenBank/DDBJ databases">
        <authorList>
            <person name="Meier V. D."/>
        </authorList>
    </citation>
    <scope>NUCLEOTIDE SEQUENCE</scope>
    <source>
        <strain evidence="2">AVDCRST_MAG25</strain>
    </source>
</reference>
<proteinExistence type="predicted"/>
<evidence type="ECO:0000313" key="2">
    <source>
        <dbReference type="EMBL" id="CAA9459382.1"/>
    </source>
</evidence>
<dbReference type="AlphaFoldDB" id="A0A6J4R0Q7"/>
<dbReference type="EMBL" id="CADCVI010000042">
    <property type="protein sequence ID" value="CAA9459382.1"/>
    <property type="molecule type" value="Genomic_DNA"/>
</dbReference>
<evidence type="ECO:0000256" key="1">
    <source>
        <dbReference type="SAM" id="MobiDB-lite"/>
    </source>
</evidence>
<feature type="region of interest" description="Disordered" evidence="1">
    <location>
        <begin position="1"/>
        <end position="22"/>
    </location>
</feature>